<feature type="compositionally biased region" description="Basic and acidic residues" evidence="1">
    <location>
        <begin position="133"/>
        <end position="151"/>
    </location>
</feature>
<keyword evidence="2" id="KW-0489">Methyltransferase</keyword>
<evidence type="ECO:0000313" key="3">
    <source>
        <dbReference type="Proteomes" id="UP000250235"/>
    </source>
</evidence>
<dbReference type="EMBL" id="KQ990974">
    <property type="protein sequence ID" value="KZV52715.1"/>
    <property type="molecule type" value="Genomic_DNA"/>
</dbReference>
<gene>
    <name evidence="2" type="ORF">F511_44586</name>
</gene>
<keyword evidence="3" id="KW-1185">Reference proteome</keyword>
<dbReference type="GO" id="GO:0032259">
    <property type="term" value="P:methylation"/>
    <property type="evidence" value="ECO:0007669"/>
    <property type="project" value="UniProtKB-KW"/>
</dbReference>
<name>A0A2Z7D0G6_9LAMI</name>
<protein>
    <submittedName>
        <fullName evidence="2">Lysine-specific histone demethylase 13</fullName>
    </submittedName>
</protein>
<feature type="region of interest" description="Disordered" evidence="1">
    <location>
        <begin position="73"/>
        <end position="163"/>
    </location>
</feature>
<evidence type="ECO:0000313" key="2">
    <source>
        <dbReference type="EMBL" id="KZV52715.1"/>
    </source>
</evidence>
<dbReference type="GO" id="GO:0008168">
    <property type="term" value="F:methyltransferase activity"/>
    <property type="evidence" value="ECO:0007669"/>
    <property type="project" value="UniProtKB-KW"/>
</dbReference>
<sequence length="163" mass="18873">MVIKYDNITNNIRREVKELNAKVDAIALNLELVKRDAEVTKEAILHQLFEFQSHTQANHIILTTQLGQLVEDLNRGGNDKKGEGVSSRGPQPSRARVLVRVERRPLPTREPSPDAQSSGQYLSAEQAAEFVSEMDRQEFDRLERERRERRQSSSSSFKRRRRY</sequence>
<feature type="compositionally biased region" description="Polar residues" evidence="1">
    <location>
        <begin position="114"/>
        <end position="123"/>
    </location>
</feature>
<dbReference type="AlphaFoldDB" id="A0A2Z7D0G6"/>
<accession>A0A2Z7D0G6</accession>
<keyword evidence="2" id="KW-0808">Transferase</keyword>
<proteinExistence type="predicted"/>
<feature type="compositionally biased region" description="Basic and acidic residues" evidence="1">
    <location>
        <begin position="73"/>
        <end position="83"/>
    </location>
</feature>
<reference evidence="2 3" key="1">
    <citation type="journal article" date="2015" name="Proc. Natl. Acad. Sci. U.S.A.">
        <title>The resurrection genome of Boea hygrometrica: A blueprint for survival of dehydration.</title>
        <authorList>
            <person name="Xiao L."/>
            <person name="Yang G."/>
            <person name="Zhang L."/>
            <person name="Yang X."/>
            <person name="Zhao S."/>
            <person name="Ji Z."/>
            <person name="Zhou Q."/>
            <person name="Hu M."/>
            <person name="Wang Y."/>
            <person name="Chen M."/>
            <person name="Xu Y."/>
            <person name="Jin H."/>
            <person name="Xiao X."/>
            <person name="Hu G."/>
            <person name="Bao F."/>
            <person name="Hu Y."/>
            <person name="Wan P."/>
            <person name="Li L."/>
            <person name="Deng X."/>
            <person name="Kuang T."/>
            <person name="Xiang C."/>
            <person name="Zhu J.K."/>
            <person name="Oliver M.J."/>
            <person name="He Y."/>
        </authorList>
    </citation>
    <scope>NUCLEOTIDE SEQUENCE [LARGE SCALE GENOMIC DNA]</scope>
    <source>
        <strain evidence="3">cv. XS01</strain>
    </source>
</reference>
<dbReference type="Proteomes" id="UP000250235">
    <property type="component" value="Unassembled WGS sequence"/>
</dbReference>
<organism evidence="2 3">
    <name type="scientific">Dorcoceras hygrometricum</name>
    <dbReference type="NCBI Taxonomy" id="472368"/>
    <lineage>
        <taxon>Eukaryota</taxon>
        <taxon>Viridiplantae</taxon>
        <taxon>Streptophyta</taxon>
        <taxon>Embryophyta</taxon>
        <taxon>Tracheophyta</taxon>
        <taxon>Spermatophyta</taxon>
        <taxon>Magnoliopsida</taxon>
        <taxon>eudicotyledons</taxon>
        <taxon>Gunneridae</taxon>
        <taxon>Pentapetalae</taxon>
        <taxon>asterids</taxon>
        <taxon>lamiids</taxon>
        <taxon>Lamiales</taxon>
        <taxon>Gesneriaceae</taxon>
        <taxon>Didymocarpoideae</taxon>
        <taxon>Trichosporeae</taxon>
        <taxon>Loxocarpinae</taxon>
        <taxon>Dorcoceras</taxon>
    </lineage>
</organism>
<evidence type="ECO:0000256" key="1">
    <source>
        <dbReference type="SAM" id="MobiDB-lite"/>
    </source>
</evidence>